<dbReference type="RefSeq" id="WP_205106742.1">
    <property type="nucleotide sequence ID" value="NZ_JACJJL010000001.1"/>
</dbReference>
<protein>
    <submittedName>
        <fullName evidence="1">Uncharacterized protein</fullName>
    </submittedName>
</protein>
<accession>A0A938WKI0</accession>
<name>A0A938WKI0_9BACT</name>
<dbReference type="AlphaFoldDB" id="A0A938WKI0"/>
<evidence type="ECO:0000313" key="2">
    <source>
        <dbReference type="Proteomes" id="UP000764045"/>
    </source>
</evidence>
<dbReference type="EMBL" id="JACJJL010000001">
    <property type="protein sequence ID" value="MBM6660200.1"/>
    <property type="molecule type" value="Genomic_DNA"/>
</dbReference>
<keyword evidence="2" id="KW-1185">Reference proteome</keyword>
<proteinExistence type="predicted"/>
<comment type="caution">
    <text evidence="1">The sequence shown here is derived from an EMBL/GenBank/DDBJ whole genome shotgun (WGS) entry which is preliminary data.</text>
</comment>
<dbReference type="Proteomes" id="UP000764045">
    <property type="component" value="Unassembled WGS sequence"/>
</dbReference>
<gene>
    <name evidence="1" type="ORF">H6B30_00270</name>
</gene>
<organism evidence="1 2">
    <name type="scientific">Marseilla massiliensis</name>
    <dbReference type="NCBI Taxonomy" id="1841864"/>
    <lineage>
        <taxon>Bacteria</taxon>
        <taxon>Pseudomonadati</taxon>
        <taxon>Bacteroidota</taxon>
        <taxon>Bacteroidia</taxon>
        <taxon>Bacteroidales</taxon>
        <taxon>Prevotellaceae</taxon>
        <taxon>Marseilla</taxon>
    </lineage>
</organism>
<evidence type="ECO:0000313" key="1">
    <source>
        <dbReference type="EMBL" id="MBM6660200.1"/>
    </source>
</evidence>
<reference evidence="1 2" key="1">
    <citation type="journal article" date="2021" name="Sci. Rep.">
        <title>The distribution of antibiotic resistance genes in chicken gut microbiota commensals.</title>
        <authorList>
            <person name="Juricova H."/>
            <person name="Matiasovicova J."/>
            <person name="Kubasova T."/>
            <person name="Cejkova D."/>
            <person name="Rychlik I."/>
        </authorList>
    </citation>
    <scope>NUCLEOTIDE SEQUENCE [LARGE SCALE GENOMIC DNA]</scope>
    <source>
        <strain evidence="1 2">An819</strain>
    </source>
</reference>
<sequence>MDDKIEILKCLIENRALASSHAVLEKELGYKGRMTIYRLMDSSVKDGIIDKMWNILYISV</sequence>